<dbReference type="HAMAP" id="MF_00201">
    <property type="entry name" value="RecO"/>
    <property type="match status" value="1"/>
</dbReference>
<evidence type="ECO:0000256" key="2">
    <source>
        <dbReference type="ARBA" id="ARBA00021310"/>
    </source>
</evidence>
<proteinExistence type="inferred from homology"/>
<dbReference type="InterPro" id="IPR037278">
    <property type="entry name" value="ARFGAP/RecO"/>
</dbReference>
<evidence type="ECO:0000256" key="7">
    <source>
        <dbReference type="HAMAP-Rule" id="MF_00201"/>
    </source>
</evidence>
<comment type="similarity">
    <text evidence="1 7">Belongs to the RecO family.</text>
</comment>
<reference evidence="9" key="2">
    <citation type="submission" date="2024-06" db="EMBL/GenBank/DDBJ databases">
        <authorList>
            <person name="Plum-Jensen L.E."/>
            <person name="Schramm A."/>
            <person name="Marshall I.P.G."/>
        </authorList>
    </citation>
    <scope>NUCLEOTIDE SEQUENCE</scope>
    <source>
        <strain evidence="9">Rat1</strain>
    </source>
</reference>
<dbReference type="EMBL" id="CP159373">
    <property type="protein sequence ID" value="XCN74028.1"/>
    <property type="molecule type" value="Genomic_DNA"/>
</dbReference>
<accession>A0AAU8LXV3</accession>
<protein>
    <recommendedName>
        <fullName evidence="2 7">DNA repair protein RecO</fullName>
    </recommendedName>
    <alternativeName>
        <fullName evidence="6 7">Recombination protein O</fullName>
    </alternativeName>
</protein>
<evidence type="ECO:0000256" key="1">
    <source>
        <dbReference type="ARBA" id="ARBA00007452"/>
    </source>
</evidence>
<dbReference type="InterPro" id="IPR012340">
    <property type="entry name" value="NA-bd_OB-fold"/>
</dbReference>
<dbReference type="Pfam" id="PF02565">
    <property type="entry name" value="RecO_C"/>
    <property type="match status" value="1"/>
</dbReference>
<reference evidence="9" key="1">
    <citation type="journal article" date="2024" name="Syst. Appl. Microbiol.">
        <title>First single-strain enrichments of Electrothrix cable bacteria, description of E. aestuarii sp. nov. and E. rattekaaiensis sp. nov., and proposal of a cable bacteria taxonomy following the rules of the SeqCode.</title>
        <authorList>
            <person name="Plum-Jensen L.E."/>
            <person name="Schramm A."/>
            <person name="Marshall I.P.G."/>
        </authorList>
    </citation>
    <scope>NUCLEOTIDE SEQUENCE</scope>
    <source>
        <strain evidence="9">Rat1</strain>
    </source>
</reference>
<dbReference type="SUPFAM" id="SSF57863">
    <property type="entry name" value="ArfGap/RecO-like zinc finger"/>
    <property type="match status" value="1"/>
</dbReference>
<comment type="function">
    <text evidence="7">Involved in DNA repair and RecF pathway recombination.</text>
</comment>
<evidence type="ECO:0000256" key="5">
    <source>
        <dbReference type="ARBA" id="ARBA00023204"/>
    </source>
</evidence>
<evidence type="ECO:0000256" key="3">
    <source>
        <dbReference type="ARBA" id="ARBA00022763"/>
    </source>
</evidence>
<dbReference type="PANTHER" id="PTHR33991:SF1">
    <property type="entry name" value="DNA REPAIR PROTEIN RECO"/>
    <property type="match status" value="1"/>
</dbReference>
<evidence type="ECO:0000313" key="9">
    <source>
        <dbReference type="EMBL" id="XCN74028.1"/>
    </source>
</evidence>
<dbReference type="GO" id="GO:0043590">
    <property type="term" value="C:bacterial nucleoid"/>
    <property type="evidence" value="ECO:0007669"/>
    <property type="project" value="TreeGrafter"/>
</dbReference>
<dbReference type="Gene3D" id="2.40.50.140">
    <property type="entry name" value="Nucleic acid-binding proteins"/>
    <property type="match status" value="1"/>
</dbReference>
<name>A0AAU8LXV3_9BACT</name>
<dbReference type="Gene3D" id="1.20.1440.120">
    <property type="entry name" value="Recombination protein O, C-terminal domain"/>
    <property type="match status" value="1"/>
</dbReference>
<dbReference type="KEGG" id="eaj:Q3M24_04525"/>
<dbReference type="SUPFAM" id="SSF50249">
    <property type="entry name" value="Nucleic acid-binding proteins"/>
    <property type="match status" value="1"/>
</dbReference>
<organism evidence="9">
    <name type="scientific">Candidatus Electrothrix aestuarii</name>
    <dbReference type="NCBI Taxonomy" id="3062594"/>
    <lineage>
        <taxon>Bacteria</taxon>
        <taxon>Pseudomonadati</taxon>
        <taxon>Thermodesulfobacteriota</taxon>
        <taxon>Desulfobulbia</taxon>
        <taxon>Desulfobulbales</taxon>
        <taxon>Desulfobulbaceae</taxon>
        <taxon>Candidatus Electrothrix</taxon>
    </lineage>
</organism>
<dbReference type="PANTHER" id="PTHR33991">
    <property type="entry name" value="DNA REPAIR PROTEIN RECO"/>
    <property type="match status" value="1"/>
</dbReference>
<evidence type="ECO:0000256" key="6">
    <source>
        <dbReference type="ARBA" id="ARBA00033409"/>
    </source>
</evidence>
<keyword evidence="3 7" id="KW-0227">DNA damage</keyword>
<dbReference type="InterPro" id="IPR003717">
    <property type="entry name" value="RecO"/>
</dbReference>
<keyword evidence="5 7" id="KW-0234">DNA repair</keyword>
<dbReference type="Pfam" id="PF11967">
    <property type="entry name" value="RecO_N"/>
    <property type="match status" value="1"/>
</dbReference>
<dbReference type="GO" id="GO:0006310">
    <property type="term" value="P:DNA recombination"/>
    <property type="evidence" value="ECO:0007669"/>
    <property type="project" value="UniProtKB-UniRule"/>
</dbReference>
<evidence type="ECO:0000259" key="8">
    <source>
        <dbReference type="Pfam" id="PF11967"/>
    </source>
</evidence>
<dbReference type="NCBIfam" id="TIGR00613">
    <property type="entry name" value="reco"/>
    <property type="match status" value="1"/>
</dbReference>
<gene>
    <name evidence="7 9" type="primary">recO</name>
    <name evidence="9" type="ORF">Q3M24_04525</name>
</gene>
<evidence type="ECO:0000256" key="4">
    <source>
        <dbReference type="ARBA" id="ARBA00023172"/>
    </source>
</evidence>
<dbReference type="InterPro" id="IPR042242">
    <property type="entry name" value="RecO_C"/>
</dbReference>
<dbReference type="AlphaFoldDB" id="A0AAU8LXV3"/>
<dbReference type="InterPro" id="IPR022572">
    <property type="entry name" value="DNA_rep/recomb_RecO_N"/>
</dbReference>
<feature type="domain" description="DNA replication/recombination mediator RecO N-terminal" evidence="8">
    <location>
        <begin position="5"/>
        <end position="84"/>
    </location>
</feature>
<keyword evidence="4 7" id="KW-0233">DNA recombination</keyword>
<dbReference type="GO" id="GO:0006302">
    <property type="term" value="P:double-strand break repair"/>
    <property type="evidence" value="ECO:0007669"/>
    <property type="project" value="TreeGrafter"/>
</dbReference>
<sequence length="277" mass="31642">MPDQLCRTEAIVLRNVDFGESDRIITLYSLDAGRLTVIAKGAKRSKKRFVNKLEAFSLLDVTYRPARQDNRLHFLSEAELKDAFLFLRTDWQRYSAAMLVCELVLRFTGEHDPDRRIFFLLHWALESIHRGSLPVSVLVFFLLHLLDVCGYHPSLDGCATCSCPPEKSRQGHFTLQPGKGALVCSRCRSNVSRSRFTLSLQSLKFLQTAQKMTIKQVQRLQMPEHVAIECLFVLSCYAKYLLQADLHSWNFFARNISQGGGRNKEGLNLPFSLSEEP</sequence>